<keyword evidence="3" id="KW-0804">Transcription</keyword>
<dbReference type="CDD" id="cd06267">
    <property type="entry name" value="PBP1_LacI_sugar_binding-like"/>
    <property type="match status" value="1"/>
</dbReference>
<evidence type="ECO:0000259" key="4">
    <source>
        <dbReference type="PROSITE" id="PS50932"/>
    </source>
</evidence>
<evidence type="ECO:0000256" key="2">
    <source>
        <dbReference type="ARBA" id="ARBA00023125"/>
    </source>
</evidence>
<dbReference type="CDD" id="cd01392">
    <property type="entry name" value="HTH_LacI"/>
    <property type="match status" value="1"/>
</dbReference>
<reference evidence="5 6" key="1">
    <citation type="submission" date="2020-08" db="EMBL/GenBank/DDBJ databases">
        <title>Genome public.</title>
        <authorList>
            <person name="Liu C."/>
            <person name="Sun Q."/>
        </authorList>
    </citation>
    <scope>NUCLEOTIDE SEQUENCE [LARGE SCALE GENOMIC DNA]</scope>
    <source>
        <strain evidence="5 6">NSJ-35</strain>
    </source>
</reference>
<dbReference type="SMART" id="SM00354">
    <property type="entry name" value="HTH_LACI"/>
    <property type="match status" value="1"/>
</dbReference>
<gene>
    <name evidence="5" type="ORF">H8S18_04680</name>
</gene>
<evidence type="ECO:0000313" key="5">
    <source>
        <dbReference type="EMBL" id="MBC5647621.1"/>
    </source>
</evidence>
<comment type="caution">
    <text evidence="5">The sequence shown here is derived from an EMBL/GenBank/DDBJ whole genome shotgun (WGS) entry which is preliminary data.</text>
</comment>
<keyword evidence="6" id="KW-1185">Reference proteome</keyword>
<dbReference type="InterPro" id="IPR028082">
    <property type="entry name" value="Peripla_BP_I"/>
</dbReference>
<dbReference type="PANTHER" id="PTHR30146">
    <property type="entry name" value="LACI-RELATED TRANSCRIPTIONAL REPRESSOR"/>
    <property type="match status" value="1"/>
</dbReference>
<evidence type="ECO:0000256" key="3">
    <source>
        <dbReference type="ARBA" id="ARBA00023163"/>
    </source>
</evidence>
<dbReference type="EMBL" id="JACOON010000002">
    <property type="protein sequence ID" value="MBC5647621.1"/>
    <property type="molecule type" value="Genomic_DNA"/>
</dbReference>
<evidence type="ECO:0000313" key="6">
    <source>
        <dbReference type="Proteomes" id="UP000606889"/>
    </source>
</evidence>
<dbReference type="PROSITE" id="PS50932">
    <property type="entry name" value="HTH_LACI_2"/>
    <property type="match status" value="1"/>
</dbReference>
<dbReference type="PANTHER" id="PTHR30146:SF149">
    <property type="entry name" value="HTH-TYPE TRANSCRIPTIONAL REGULATOR EBGR"/>
    <property type="match status" value="1"/>
</dbReference>
<dbReference type="Gene3D" id="3.40.50.2300">
    <property type="match status" value="2"/>
</dbReference>
<evidence type="ECO:0000256" key="1">
    <source>
        <dbReference type="ARBA" id="ARBA00023015"/>
    </source>
</evidence>
<dbReference type="RefSeq" id="WP_186857141.1">
    <property type="nucleotide sequence ID" value="NZ_JACOON010000002.1"/>
</dbReference>
<protein>
    <submittedName>
        <fullName evidence="5">LacI family DNA-binding transcriptional regulator</fullName>
    </submittedName>
</protein>
<dbReference type="InterPro" id="IPR010982">
    <property type="entry name" value="Lambda_DNA-bd_dom_sf"/>
</dbReference>
<keyword evidence="1" id="KW-0805">Transcription regulation</keyword>
<dbReference type="Proteomes" id="UP000606889">
    <property type="component" value="Unassembled WGS sequence"/>
</dbReference>
<accession>A0ABR7ECW0</accession>
<keyword evidence="2 5" id="KW-0238">DNA-binding</keyword>
<sequence length="349" mass="39139">MIRKRAATIIDVAKQANVSIGTVSNVLNHAANVSEKTKRKVEEAIGILSYSPNDAARSIRTGRTHSIGIVVPDIMNEYYAKTIQALMDAAYKENYTALITCFKNRPQYEEKLLNMLIDRRVEAIGIMGGVEDNELVKEVAQKVPVLLIDRRIEGSGLSAVQFDNCSALMEMVAVLKEAGYRKIGYMSETLAMTNIADRYQGFLQAMKGNGLAVDESCVWLSKDLQLEKNQNGYKLMKKILNERKRSELPEVLLTSSDLIAVGVMDAVKEAGFRIPHDIGIVGFDNITLSNHTFPTLTTVEQDMETIGKTSWDVIRQLMKRRTKIVHEITLEQGLVFRDSCKLPERIKNR</sequence>
<dbReference type="InterPro" id="IPR046335">
    <property type="entry name" value="LacI/GalR-like_sensor"/>
</dbReference>
<dbReference type="Pfam" id="PF13377">
    <property type="entry name" value="Peripla_BP_3"/>
    <property type="match status" value="1"/>
</dbReference>
<organism evidence="5 6">
    <name type="scientific">Christensenella tenuis</name>
    <dbReference type="NCBI Taxonomy" id="2763033"/>
    <lineage>
        <taxon>Bacteria</taxon>
        <taxon>Bacillati</taxon>
        <taxon>Bacillota</taxon>
        <taxon>Clostridia</taxon>
        <taxon>Christensenellales</taxon>
        <taxon>Christensenellaceae</taxon>
        <taxon>Christensenella</taxon>
    </lineage>
</organism>
<dbReference type="Gene3D" id="1.10.260.40">
    <property type="entry name" value="lambda repressor-like DNA-binding domains"/>
    <property type="match status" value="1"/>
</dbReference>
<proteinExistence type="predicted"/>
<dbReference type="PROSITE" id="PS00356">
    <property type="entry name" value="HTH_LACI_1"/>
    <property type="match status" value="1"/>
</dbReference>
<dbReference type="GO" id="GO:0003677">
    <property type="term" value="F:DNA binding"/>
    <property type="evidence" value="ECO:0007669"/>
    <property type="project" value="UniProtKB-KW"/>
</dbReference>
<dbReference type="SUPFAM" id="SSF53822">
    <property type="entry name" value="Periplasmic binding protein-like I"/>
    <property type="match status" value="1"/>
</dbReference>
<feature type="domain" description="HTH lacI-type" evidence="4">
    <location>
        <begin position="7"/>
        <end position="61"/>
    </location>
</feature>
<name>A0ABR7ECW0_9FIRM</name>
<dbReference type="Pfam" id="PF00356">
    <property type="entry name" value="LacI"/>
    <property type="match status" value="1"/>
</dbReference>
<dbReference type="InterPro" id="IPR000843">
    <property type="entry name" value="HTH_LacI"/>
</dbReference>
<dbReference type="SUPFAM" id="SSF47413">
    <property type="entry name" value="lambda repressor-like DNA-binding domains"/>
    <property type="match status" value="1"/>
</dbReference>